<evidence type="ECO:0000313" key="2">
    <source>
        <dbReference type="Proteomes" id="UP001595803"/>
    </source>
</evidence>
<reference evidence="2" key="1">
    <citation type="journal article" date="2019" name="Int. J. Syst. Evol. Microbiol.">
        <title>The Global Catalogue of Microorganisms (GCM) 10K type strain sequencing project: providing services to taxonomists for standard genome sequencing and annotation.</title>
        <authorList>
            <consortium name="The Broad Institute Genomics Platform"/>
            <consortium name="The Broad Institute Genome Sequencing Center for Infectious Disease"/>
            <person name="Wu L."/>
            <person name="Ma J."/>
        </authorList>
    </citation>
    <scope>NUCLEOTIDE SEQUENCE [LARGE SCALE GENOMIC DNA]</scope>
    <source>
        <strain evidence="2">CCTCC AB 2017081</strain>
    </source>
</reference>
<dbReference type="RefSeq" id="WP_295821631.1">
    <property type="nucleotide sequence ID" value="NZ_JBHRZG010000024.1"/>
</dbReference>
<keyword evidence="2" id="KW-1185">Reference proteome</keyword>
<evidence type="ECO:0000313" key="1">
    <source>
        <dbReference type="EMBL" id="MFC3834764.1"/>
    </source>
</evidence>
<dbReference type="Proteomes" id="UP001595803">
    <property type="component" value="Unassembled WGS sequence"/>
</dbReference>
<accession>A0ABV7ZCM3</accession>
<proteinExistence type="predicted"/>
<comment type="caution">
    <text evidence="1">The sequence shown here is derived from an EMBL/GenBank/DDBJ whole genome shotgun (WGS) entry which is preliminary data.</text>
</comment>
<gene>
    <name evidence="1" type="ORF">ACFOSB_18050</name>
</gene>
<protein>
    <submittedName>
        <fullName evidence="1">Uncharacterized protein</fullName>
    </submittedName>
</protein>
<organism evidence="1 2">
    <name type="scientific">Deinococcus rufus</name>
    <dbReference type="NCBI Taxonomy" id="2136097"/>
    <lineage>
        <taxon>Bacteria</taxon>
        <taxon>Thermotogati</taxon>
        <taxon>Deinococcota</taxon>
        <taxon>Deinococci</taxon>
        <taxon>Deinococcales</taxon>
        <taxon>Deinococcaceae</taxon>
        <taxon>Deinococcus</taxon>
    </lineage>
</organism>
<sequence length="123" mass="12730">MTATKLTHDTIGNLQGGGIGEVVNDAINRCMQDCEGRPGLDKDRVLTIKVAFRPVLNKGLDGAETFSTVAVKPQVAVSVPAQAAGPEFLHVSPGATASGEPEVAAVFAQEGLFVRVTATKEGN</sequence>
<dbReference type="EMBL" id="JBHRZG010000024">
    <property type="protein sequence ID" value="MFC3834764.1"/>
    <property type="molecule type" value="Genomic_DNA"/>
</dbReference>
<name>A0ABV7ZCM3_9DEIO</name>